<dbReference type="InterPro" id="IPR015946">
    <property type="entry name" value="KH_dom-like_a/b"/>
</dbReference>
<dbReference type="InterPro" id="IPR036102">
    <property type="entry name" value="OsmC/Ohrsf"/>
</dbReference>
<dbReference type="RefSeq" id="WP_238306495.1">
    <property type="nucleotide sequence ID" value="NZ_BPQM01000130.1"/>
</dbReference>
<dbReference type="Proteomes" id="UP001055108">
    <property type="component" value="Unassembled WGS sequence"/>
</dbReference>
<evidence type="ECO:0000313" key="1">
    <source>
        <dbReference type="EMBL" id="GJD81205.1"/>
    </source>
</evidence>
<organism evidence="1 2">
    <name type="scientific">Methylobacterium gregans</name>
    <dbReference type="NCBI Taxonomy" id="374424"/>
    <lineage>
        <taxon>Bacteria</taxon>
        <taxon>Pseudomonadati</taxon>
        <taxon>Pseudomonadota</taxon>
        <taxon>Alphaproteobacteria</taxon>
        <taxon>Hyphomicrobiales</taxon>
        <taxon>Methylobacteriaceae</taxon>
        <taxon>Methylobacterium</taxon>
    </lineage>
</organism>
<dbReference type="AlphaFoldDB" id="A0AA37HSV2"/>
<dbReference type="Pfam" id="PF02566">
    <property type="entry name" value="OsmC"/>
    <property type="match status" value="1"/>
</dbReference>
<keyword evidence="2" id="KW-1185">Reference proteome</keyword>
<protein>
    <recommendedName>
        <fullName evidence="3">Peroxiredoxin</fullName>
    </recommendedName>
</protein>
<sequence>MEEGPGIILRQVSAYRFELDFGGALPALTVDEAEPIGRGAGPCPEQLLVAGVANCLSASLVFALGKFRQEAQGLETRARCRIARNAEGRLRIVGIDVAITLGAEARALDRIDRVLEQFERFCTVSESVKAGIPVAVSVSDSGGTRLHATGFGEDATE</sequence>
<accession>A0AA37HSV2</accession>
<dbReference type="InterPro" id="IPR003718">
    <property type="entry name" value="OsmC/Ohr_fam"/>
</dbReference>
<dbReference type="EMBL" id="BPQM01000130">
    <property type="protein sequence ID" value="GJD81205.1"/>
    <property type="molecule type" value="Genomic_DNA"/>
</dbReference>
<dbReference type="SUPFAM" id="SSF82784">
    <property type="entry name" value="OsmC-like"/>
    <property type="match status" value="1"/>
</dbReference>
<reference evidence="1" key="2">
    <citation type="submission" date="2021-08" db="EMBL/GenBank/DDBJ databases">
        <authorList>
            <person name="Tani A."/>
            <person name="Ola A."/>
            <person name="Ogura Y."/>
            <person name="Katsura K."/>
            <person name="Hayashi T."/>
        </authorList>
    </citation>
    <scope>NUCLEOTIDE SEQUENCE</scope>
    <source>
        <strain evidence="1">NBRC 103626</strain>
    </source>
</reference>
<gene>
    <name evidence="1" type="ORF">NBEOAGPD_4450</name>
</gene>
<evidence type="ECO:0008006" key="3">
    <source>
        <dbReference type="Google" id="ProtNLM"/>
    </source>
</evidence>
<proteinExistence type="predicted"/>
<reference evidence="1" key="1">
    <citation type="journal article" date="2016" name="Front. Microbiol.">
        <title>Genome Sequence of the Piezophilic, Mesophilic Sulfate-Reducing Bacterium Desulfovibrio indicus J2T.</title>
        <authorList>
            <person name="Cao J."/>
            <person name="Maignien L."/>
            <person name="Shao Z."/>
            <person name="Alain K."/>
            <person name="Jebbar M."/>
        </authorList>
    </citation>
    <scope>NUCLEOTIDE SEQUENCE</scope>
    <source>
        <strain evidence="1">NBRC 103626</strain>
    </source>
</reference>
<comment type="caution">
    <text evidence="1">The sequence shown here is derived from an EMBL/GenBank/DDBJ whole genome shotgun (WGS) entry which is preliminary data.</text>
</comment>
<evidence type="ECO:0000313" key="2">
    <source>
        <dbReference type="Proteomes" id="UP001055108"/>
    </source>
</evidence>
<dbReference type="Gene3D" id="3.30.300.20">
    <property type="match status" value="1"/>
</dbReference>
<name>A0AA37HSV2_9HYPH</name>